<dbReference type="SUPFAM" id="SSF49899">
    <property type="entry name" value="Concanavalin A-like lectins/glucanases"/>
    <property type="match status" value="1"/>
</dbReference>
<organism evidence="4 5">
    <name type="scientific">Potamilus streckersoni</name>
    <dbReference type="NCBI Taxonomy" id="2493646"/>
    <lineage>
        <taxon>Eukaryota</taxon>
        <taxon>Metazoa</taxon>
        <taxon>Spiralia</taxon>
        <taxon>Lophotrochozoa</taxon>
        <taxon>Mollusca</taxon>
        <taxon>Bivalvia</taxon>
        <taxon>Autobranchia</taxon>
        <taxon>Heteroconchia</taxon>
        <taxon>Palaeoheterodonta</taxon>
        <taxon>Unionida</taxon>
        <taxon>Unionoidea</taxon>
        <taxon>Unionidae</taxon>
        <taxon>Ambleminae</taxon>
        <taxon>Lampsilini</taxon>
        <taxon>Potamilus</taxon>
    </lineage>
</organism>
<keyword evidence="2" id="KW-0732">Signal</keyword>
<evidence type="ECO:0000256" key="2">
    <source>
        <dbReference type="ARBA" id="ARBA00022729"/>
    </source>
</evidence>
<dbReference type="InterPro" id="IPR005492">
    <property type="entry name" value="EPTP"/>
</dbReference>
<reference evidence="4" key="3">
    <citation type="submission" date="2023-05" db="EMBL/GenBank/DDBJ databases">
        <authorList>
            <person name="Smith C.H."/>
        </authorList>
    </citation>
    <scope>NUCLEOTIDE SEQUENCE</scope>
    <source>
        <strain evidence="4">CHS0354</strain>
        <tissue evidence="4">Mantle</tissue>
    </source>
</reference>
<comment type="subcellular location">
    <subcellularLocation>
        <location evidence="1">Cell projection</location>
        <location evidence="1">Stereocilium</location>
    </subcellularLocation>
</comment>
<dbReference type="PROSITE" id="PS50912">
    <property type="entry name" value="EAR"/>
    <property type="match status" value="5"/>
</dbReference>
<dbReference type="InterPro" id="IPR009039">
    <property type="entry name" value="EAR"/>
</dbReference>
<evidence type="ECO:0000256" key="1">
    <source>
        <dbReference type="ARBA" id="ARBA00004645"/>
    </source>
</evidence>
<reference evidence="4" key="2">
    <citation type="journal article" date="2021" name="Genome Biol. Evol.">
        <title>Developing a high-quality reference genome for a parasitic bivalve with doubly uniparental inheritance (Bivalvia: Unionida).</title>
        <authorList>
            <person name="Smith C.H."/>
        </authorList>
    </citation>
    <scope>NUCLEOTIDE SEQUENCE</scope>
    <source>
        <strain evidence="4">CHS0354</strain>
        <tissue evidence="4">Mantle</tissue>
    </source>
</reference>
<comment type="caution">
    <text evidence="4">The sequence shown here is derived from an EMBL/GenBank/DDBJ whole genome shotgun (WGS) entry which is preliminary data.</text>
</comment>
<dbReference type="GO" id="GO:0032420">
    <property type="term" value="C:stereocilium"/>
    <property type="evidence" value="ECO:0007669"/>
    <property type="project" value="UniProtKB-SubCell"/>
</dbReference>
<dbReference type="InterPro" id="IPR013320">
    <property type="entry name" value="ConA-like_dom_sf"/>
</dbReference>
<evidence type="ECO:0000256" key="3">
    <source>
        <dbReference type="ARBA" id="ARBA00022737"/>
    </source>
</evidence>
<dbReference type="PANTHER" id="PTHR15261">
    <property type="entry name" value="THROMBOSPONDIN-TYPE LAMININ G DOMAIN AND EAR REPEAT-CONTAINING"/>
    <property type="match status" value="1"/>
</dbReference>
<dbReference type="PANTHER" id="PTHR15261:SF4">
    <property type="entry name" value="THROMBOSPONDIN-TYPE LAMININ G DOMAIN AND EAR REPEAT-CONTAINING PROTEIN"/>
    <property type="match status" value="1"/>
</dbReference>
<reference evidence="4" key="1">
    <citation type="journal article" date="2021" name="Genome Biol. Evol.">
        <title>A High-Quality Reference Genome for a Parasitic Bivalve with Doubly Uniparental Inheritance (Bivalvia: Unionida).</title>
        <authorList>
            <person name="Smith C.H."/>
        </authorList>
    </citation>
    <scope>NUCLEOTIDE SEQUENCE</scope>
    <source>
        <strain evidence="4">CHS0354</strain>
    </source>
</reference>
<keyword evidence="5" id="KW-1185">Reference proteome</keyword>
<proteinExistence type="predicted"/>
<sequence>MPSGNNIEHHHAAFILLELVPINLVEEAIPTIGRLPDGVSVVYDAISHVHALQFLPDIKEIGFSTERILRHCSYFPEEFSVFFIIKHGREYAKQECIFSIGNENNIILSISLSKRKVIFQYNNIKATFRNFALKDNNWHTVGFSVSGSFVAMTTDCLHMRLKRLKRTFPSFVEVKNSTVTIAKCPKYGTVFRGNLKDIILVPGADVARRTCPPRVPRNALIDNRLPLLPDISTYQSAGPRWEDCTWMDVGNLAFDVYSHSLKVCVNGIWKQVSLKLAESQKKRLDYLEVYQDLETPAAAIDVEVFTIPGVGIFAVFANSLSNGRKRRKVSGMYKWVDKKFQLYQKLPTVAAQSWCHFTIGSHFYLAVANYGDDADGIVNSTIFRWHSHKKKFRVYQSITTYTARDVEYFQIDGEHFLAVANHAKGQSQYVNSVILKWNYKSRLFNEMQTIPTVGAYDWTYFVVDGFHFLALAQTFDGQTTLLDSVIYVYREKNFVSFQEIETNGATDWEFFMIGDDAFMVVSNAYNYGPQNFQGLDTYRTNSSIYRLNRQKRAFEKYQTVPTFSAIDWEHFVIGDDHFLVVSNAQNGGTELERQSTMYRLQGVDRFVPVHNMALGPSSDWEMFQDDDEYYFIYSNAKSTMSQVLKAKLK</sequence>
<dbReference type="AlphaFoldDB" id="A0AAE0W4R7"/>
<protein>
    <recommendedName>
        <fullName evidence="6">Laminin G domain-containing protein</fullName>
    </recommendedName>
</protein>
<accession>A0AAE0W4R7</accession>
<dbReference type="Gene3D" id="2.60.120.200">
    <property type="match status" value="1"/>
</dbReference>
<keyword evidence="3" id="KW-0677">Repeat</keyword>
<gene>
    <name evidence="4" type="ORF">CHS0354_023646</name>
</gene>
<evidence type="ECO:0008006" key="6">
    <source>
        <dbReference type="Google" id="ProtNLM"/>
    </source>
</evidence>
<dbReference type="Proteomes" id="UP001195483">
    <property type="component" value="Unassembled WGS sequence"/>
</dbReference>
<dbReference type="Pfam" id="PF03736">
    <property type="entry name" value="EPTP"/>
    <property type="match status" value="5"/>
</dbReference>
<dbReference type="EMBL" id="JAEAOA010001423">
    <property type="protein sequence ID" value="KAK3600437.1"/>
    <property type="molecule type" value="Genomic_DNA"/>
</dbReference>
<name>A0AAE0W4R7_9BIVA</name>
<evidence type="ECO:0000313" key="5">
    <source>
        <dbReference type="Proteomes" id="UP001195483"/>
    </source>
</evidence>
<dbReference type="GO" id="GO:0007165">
    <property type="term" value="P:signal transduction"/>
    <property type="evidence" value="ECO:0007669"/>
    <property type="project" value="TreeGrafter"/>
</dbReference>
<evidence type="ECO:0000313" key="4">
    <source>
        <dbReference type="EMBL" id="KAK3600437.1"/>
    </source>
</evidence>